<dbReference type="RefSeq" id="WP_092648610.1">
    <property type="nucleotide sequence ID" value="NZ_LT629792.1"/>
</dbReference>
<dbReference type="NCBIfam" id="TIGR03057">
    <property type="entry name" value="xxxLxxG_by_4"/>
    <property type="match status" value="3"/>
</dbReference>
<evidence type="ECO:0000259" key="6">
    <source>
        <dbReference type="Pfam" id="PF12698"/>
    </source>
</evidence>
<proteinExistence type="predicted"/>
<gene>
    <name evidence="7" type="ORF">SAMN04489714_1173</name>
</gene>
<evidence type="ECO:0000256" key="3">
    <source>
        <dbReference type="ARBA" id="ARBA00022989"/>
    </source>
</evidence>
<feature type="transmembrane region" description="Helical" evidence="5">
    <location>
        <begin position="791"/>
        <end position="813"/>
    </location>
</feature>
<keyword evidence="2 5" id="KW-0812">Transmembrane</keyword>
<comment type="subcellular location">
    <subcellularLocation>
        <location evidence="1">Membrane</location>
        <topology evidence="1">Multi-pass membrane protein</topology>
    </subcellularLocation>
</comment>
<dbReference type="Proteomes" id="UP000198976">
    <property type="component" value="Chromosome I"/>
</dbReference>
<dbReference type="Gene3D" id="3.40.1710.10">
    <property type="entry name" value="abc type-2 transporter like domain"/>
    <property type="match status" value="1"/>
</dbReference>
<dbReference type="InterPro" id="IPR013525">
    <property type="entry name" value="ABC2_TM"/>
</dbReference>
<keyword evidence="3 5" id="KW-1133">Transmembrane helix</keyword>
<evidence type="ECO:0000313" key="7">
    <source>
        <dbReference type="EMBL" id="SDT95154.1"/>
    </source>
</evidence>
<feature type="transmembrane region" description="Helical" evidence="5">
    <location>
        <begin position="738"/>
        <end position="757"/>
    </location>
</feature>
<feature type="transmembrane region" description="Helical" evidence="5">
    <location>
        <begin position="711"/>
        <end position="731"/>
    </location>
</feature>
<feature type="transmembrane region" description="Helical" evidence="5">
    <location>
        <begin position="680"/>
        <end position="699"/>
    </location>
</feature>
<evidence type="ECO:0000313" key="8">
    <source>
        <dbReference type="Proteomes" id="UP000198976"/>
    </source>
</evidence>
<organism evidence="7 8">
    <name type="scientific">Schaalia radingae</name>
    <dbReference type="NCBI Taxonomy" id="131110"/>
    <lineage>
        <taxon>Bacteria</taxon>
        <taxon>Bacillati</taxon>
        <taxon>Actinomycetota</taxon>
        <taxon>Actinomycetes</taxon>
        <taxon>Actinomycetales</taxon>
        <taxon>Actinomycetaceae</taxon>
        <taxon>Schaalia</taxon>
    </lineage>
</organism>
<dbReference type="PANTHER" id="PTHR43077">
    <property type="entry name" value="TRANSPORT PERMEASE YVFS-RELATED"/>
    <property type="match status" value="1"/>
</dbReference>
<name>A0ABY0V7Y0_9ACTO</name>
<dbReference type="InterPro" id="IPR023908">
    <property type="entry name" value="xxxLxxG_rpt"/>
</dbReference>
<dbReference type="InterPro" id="IPR051328">
    <property type="entry name" value="T7SS_ABC-Transporter"/>
</dbReference>
<evidence type="ECO:0000256" key="2">
    <source>
        <dbReference type="ARBA" id="ARBA00022692"/>
    </source>
</evidence>
<feature type="domain" description="ABC-2 type transporter transmembrane" evidence="6">
    <location>
        <begin position="8"/>
        <end position="154"/>
    </location>
</feature>
<evidence type="ECO:0000256" key="1">
    <source>
        <dbReference type="ARBA" id="ARBA00004141"/>
    </source>
</evidence>
<dbReference type="Pfam" id="PF12698">
    <property type="entry name" value="ABC2_membrane_3"/>
    <property type="match status" value="1"/>
</dbReference>
<protein>
    <submittedName>
        <fullName evidence="7">Membrane protein</fullName>
    </submittedName>
</protein>
<reference evidence="7 8" key="1">
    <citation type="submission" date="2016-10" db="EMBL/GenBank/DDBJ databases">
        <authorList>
            <person name="Varghese N."/>
            <person name="Submissions S."/>
        </authorList>
    </citation>
    <scope>NUCLEOTIDE SEQUENCE [LARGE SCALE GENOMIC DNA]</scope>
    <source>
        <strain evidence="7 8">DSM 9169</strain>
    </source>
</reference>
<dbReference type="Gene3D" id="1.10.287.950">
    <property type="entry name" value="Methyl-accepting chemotaxis protein"/>
    <property type="match status" value="1"/>
</dbReference>
<accession>A0ABY0V7Y0</accession>
<evidence type="ECO:0000256" key="4">
    <source>
        <dbReference type="ARBA" id="ARBA00023136"/>
    </source>
</evidence>
<keyword evidence="8" id="KW-1185">Reference proteome</keyword>
<dbReference type="EMBL" id="LT629792">
    <property type="protein sequence ID" value="SDT95154.1"/>
    <property type="molecule type" value="Genomic_DNA"/>
</dbReference>
<feature type="transmembrane region" description="Helical" evidence="5">
    <location>
        <begin position="636"/>
        <end position="659"/>
    </location>
</feature>
<dbReference type="PANTHER" id="PTHR43077:SF10">
    <property type="entry name" value="TRANSPORT PERMEASE PROTEIN"/>
    <property type="match status" value="1"/>
</dbReference>
<evidence type="ECO:0000256" key="5">
    <source>
        <dbReference type="SAM" id="Phobius"/>
    </source>
</evidence>
<sequence>MRLRDARLLLVAVIVPILLAALSMWSIGGNSTGSDITRLKAAIVNLDKGAEMTLPDGSTQFVPFGRQLSAELLKPHDGTATFQWELMQVNSAHDAIKNGDVAAIVTIPENFSTAVATIGQTDANPGIVSLTSSDATAPMMNELAHAVTEAAARSLGQTLGTQVLNGVYLGFDQLKDQLGAAADGARQLDSGIGSLGQGAHQLADGVHQSTDGTYELAGGLAQLADGTAALESGVAGFSGGIGQLHAGAEQLSGGIHQMRDGIAGSASSPGLTGGVDQLADGILGNGTTPGLASGSLQLAEGTEQLADGIARLDNGLDTIRALIPEDFDPADLPTITIDLQQIVDVMKQVARDARDVLSRLEPIMTDQDVINELRSSLLGLIDRCPAETFPQYCADMKEFGQLIVPFIDGLPTVATDSLAALDDFLAKISSDEFADGLADAQHFVDHYNEYIAQIVGPDGLLAGVSQLATGSQQLASAARQMADGINGTDSTIGLVQGVTQLQNGVHQLQDGFDGTEGQPGLVTGADRLADGLAQLSAGVGRFSGGISQLNEGAQGAADGSSQLADGLGQLGNGADQLSTGIDQLRDGSSQLADGLDEGVSQIPVYSDAERTRIVSMAMRPVQTEQDATTQSTIGTAFPFTAAVLIWISAFGAFLMMPGLRGRVLARPVGAVRAVIDSLRAPSGVVAISVLGVICVALLFKVFPVSLAGTGALIIVGAIVAVLVHQMLLAVCGARIGRVVSLLFFTLQVVALIGLMPYQDSPDALSTMNALLPLGELAGGLQTSVLGVGSSWVPPLLSLIGWGLVSFIGSAVAVTQRRTLSPEKVREALNVVPM</sequence>
<keyword evidence="4 5" id="KW-0472">Membrane</keyword>